<evidence type="ECO:0000256" key="2">
    <source>
        <dbReference type="ARBA" id="ARBA00007409"/>
    </source>
</evidence>
<dbReference type="SFLD" id="SFLDG01203">
    <property type="entry name" value="Prostaglandin_E_synthase_like1"/>
    <property type="match status" value="1"/>
</dbReference>
<dbReference type="GO" id="GO:0005739">
    <property type="term" value="C:mitochondrion"/>
    <property type="evidence" value="ECO:0007669"/>
    <property type="project" value="TreeGrafter"/>
</dbReference>
<dbReference type="GO" id="GO:0050220">
    <property type="term" value="F:prostaglandin-E synthase activity"/>
    <property type="evidence" value="ECO:0007669"/>
    <property type="project" value="UniProtKB-EC"/>
</dbReference>
<feature type="signal peptide" evidence="20">
    <location>
        <begin position="1"/>
        <end position="21"/>
    </location>
</feature>
<dbReference type="PANTHER" id="PTHR12782:SF5">
    <property type="entry name" value="PROSTAGLANDIN E SYNTHASE 2"/>
    <property type="match status" value="1"/>
</dbReference>
<keyword evidence="10" id="KW-1133">Transmembrane helix</keyword>
<keyword evidence="13" id="KW-0275">Fatty acid biosynthesis</keyword>
<evidence type="ECO:0000256" key="11">
    <source>
        <dbReference type="ARBA" id="ARBA00023098"/>
    </source>
</evidence>
<dbReference type="InterPro" id="IPR036282">
    <property type="entry name" value="Glutathione-S-Trfase_C_sf"/>
</dbReference>
<dbReference type="Pfam" id="PF13417">
    <property type="entry name" value="GST_N_3"/>
    <property type="match status" value="1"/>
</dbReference>
<dbReference type="PANTHER" id="PTHR12782">
    <property type="entry name" value="MICROSOMAL PROSTAGLANDIN E SYNTHASE-2"/>
    <property type="match status" value="1"/>
</dbReference>
<evidence type="ECO:0000256" key="3">
    <source>
        <dbReference type="ARBA" id="ARBA00012203"/>
    </source>
</evidence>
<dbReference type="Proteomes" id="UP000324897">
    <property type="component" value="Unassembled WGS sequence"/>
</dbReference>
<dbReference type="Gramene" id="TVU13343">
    <property type="protein sequence ID" value="TVU13343"/>
    <property type="gene ID" value="EJB05_40395"/>
</dbReference>
<evidence type="ECO:0000256" key="14">
    <source>
        <dbReference type="ARBA" id="ARBA00023235"/>
    </source>
</evidence>
<feature type="chain" id="PRO_5023935665" description="Prostaglandin E synthase 2" evidence="20">
    <location>
        <begin position="22"/>
        <end position="276"/>
    </location>
</feature>
<keyword evidence="8" id="KW-0812">Transmembrane</keyword>
<dbReference type="InterPro" id="IPR010987">
    <property type="entry name" value="Glutathione-S-Trfase_C-like"/>
</dbReference>
<evidence type="ECO:0000256" key="5">
    <source>
        <dbReference type="ARBA" id="ARBA00022501"/>
    </source>
</evidence>
<keyword evidence="12" id="KW-0472">Membrane</keyword>
<dbReference type="PROSITE" id="PS50404">
    <property type="entry name" value="GST_NTER"/>
    <property type="match status" value="1"/>
</dbReference>
<feature type="domain" description="GST N-terminal" evidence="21">
    <location>
        <begin position="88"/>
        <end position="164"/>
    </location>
</feature>
<gene>
    <name evidence="23" type="ORF">EJB05_40395</name>
</gene>
<evidence type="ECO:0000256" key="12">
    <source>
        <dbReference type="ARBA" id="ARBA00023136"/>
    </source>
</evidence>
<dbReference type="UniPathway" id="UPA00662"/>
<dbReference type="InterPro" id="IPR034335">
    <property type="entry name" value="PGES2_C"/>
</dbReference>
<dbReference type="GO" id="GO:0012505">
    <property type="term" value="C:endomembrane system"/>
    <property type="evidence" value="ECO:0007669"/>
    <property type="project" value="UniProtKB-SubCell"/>
</dbReference>
<keyword evidence="6" id="KW-0444">Lipid biosynthesis</keyword>
<comment type="pathway">
    <text evidence="1">Lipid metabolism; prostaglandin biosynthesis.</text>
</comment>
<comment type="catalytic activity">
    <reaction evidence="16">
        <text>prostaglandin H2 = prostaglandin E2</text>
        <dbReference type="Rhea" id="RHEA:12893"/>
        <dbReference type="ChEBI" id="CHEBI:57405"/>
        <dbReference type="ChEBI" id="CHEBI:606564"/>
        <dbReference type="EC" id="5.3.99.3"/>
    </reaction>
    <physiologicalReaction direction="left-to-right" evidence="16">
        <dbReference type="Rhea" id="RHEA:12894"/>
    </physiologicalReaction>
</comment>
<dbReference type="InterPro" id="IPR040079">
    <property type="entry name" value="Glutathione_S-Trfase"/>
</dbReference>
<evidence type="ECO:0000313" key="23">
    <source>
        <dbReference type="EMBL" id="TVU13343.1"/>
    </source>
</evidence>
<reference evidence="23 24" key="1">
    <citation type="journal article" date="2019" name="Sci. Rep.">
        <title>A high-quality genome of Eragrostis curvula grass provides insights into Poaceae evolution and supports new strategies to enhance forage quality.</title>
        <authorList>
            <person name="Carballo J."/>
            <person name="Santos B.A.C.M."/>
            <person name="Zappacosta D."/>
            <person name="Garbus I."/>
            <person name="Selva J.P."/>
            <person name="Gallo C.A."/>
            <person name="Diaz A."/>
            <person name="Albertini E."/>
            <person name="Caccamo M."/>
            <person name="Echenique V."/>
        </authorList>
    </citation>
    <scope>NUCLEOTIDE SEQUENCE [LARGE SCALE GENOMIC DNA]</scope>
    <source>
        <strain evidence="24">cv. Victoria</strain>
        <tissue evidence="23">Leaf</tissue>
    </source>
</reference>
<dbReference type="CDD" id="cd03197">
    <property type="entry name" value="GST_C_mPGES2"/>
    <property type="match status" value="1"/>
</dbReference>
<comment type="similarity">
    <text evidence="2">Belongs to the GST superfamily.</text>
</comment>
<dbReference type="InterPro" id="IPR004046">
    <property type="entry name" value="GST_C"/>
</dbReference>
<dbReference type="PROSITE" id="PS00195">
    <property type="entry name" value="GLUTAREDOXIN_1"/>
    <property type="match status" value="1"/>
</dbReference>
<proteinExistence type="inferred from homology"/>
<comment type="caution">
    <text evidence="23">The sequence shown here is derived from an EMBL/GenBank/DDBJ whole genome shotgun (WGS) entry which is preliminary data.</text>
</comment>
<evidence type="ECO:0000256" key="19">
    <source>
        <dbReference type="SAM" id="MobiDB-lite"/>
    </source>
</evidence>
<evidence type="ECO:0000256" key="15">
    <source>
        <dbReference type="ARBA" id="ARBA00023930"/>
    </source>
</evidence>
<dbReference type="Gene3D" id="3.40.30.10">
    <property type="entry name" value="Glutaredoxin"/>
    <property type="match status" value="1"/>
</dbReference>
<feature type="domain" description="GST C-terminal" evidence="22">
    <location>
        <begin position="167"/>
        <end position="276"/>
    </location>
</feature>
<dbReference type="EC" id="5.3.99.3" evidence="3"/>
<comment type="subcellular location">
    <subcellularLocation>
        <location evidence="18">Endomembrane system</location>
        <topology evidence="18">Single-pass membrane protein</topology>
    </subcellularLocation>
</comment>
<feature type="region of interest" description="Disordered" evidence="19">
    <location>
        <begin position="32"/>
        <end position="53"/>
    </location>
</feature>
<dbReference type="SFLD" id="SFLDG01182">
    <property type="entry name" value="Prostaglandin_E_synthase_like"/>
    <property type="match status" value="1"/>
</dbReference>
<keyword evidence="20" id="KW-0732">Signal</keyword>
<protein>
    <recommendedName>
        <fullName evidence="4">Prostaglandin E synthase 2</fullName>
        <ecNumber evidence="3">5.3.99.3</ecNumber>
    </recommendedName>
    <alternativeName>
        <fullName evidence="17">Microsomal prostaglandin E synthase 2</fullName>
    </alternativeName>
</protein>
<dbReference type="SUPFAM" id="SSF47616">
    <property type="entry name" value="GST C-terminal domain-like"/>
    <property type="match status" value="1"/>
</dbReference>
<evidence type="ECO:0000313" key="24">
    <source>
        <dbReference type="Proteomes" id="UP000324897"/>
    </source>
</evidence>
<dbReference type="SFLD" id="SFLDS00019">
    <property type="entry name" value="Glutathione_Transferase_(cytos"/>
    <property type="match status" value="1"/>
</dbReference>
<evidence type="ECO:0000256" key="6">
    <source>
        <dbReference type="ARBA" id="ARBA00022516"/>
    </source>
</evidence>
<evidence type="ECO:0000256" key="16">
    <source>
        <dbReference type="ARBA" id="ARBA00023931"/>
    </source>
</evidence>
<accession>A0A5J9TPM3</accession>
<dbReference type="InterPro" id="IPR011767">
    <property type="entry name" value="GLR_AS"/>
</dbReference>
<organism evidence="23 24">
    <name type="scientific">Eragrostis curvula</name>
    <name type="common">weeping love grass</name>
    <dbReference type="NCBI Taxonomy" id="38414"/>
    <lineage>
        <taxon>Eukaryota</taxon>
        <taxon>Viridiplantae</taxon>
        <taxon>Streptophyta</taxon>
        <taxon>Embryophyta</taxon>
        <taxon>Tracheophyta</taxon>
        <taxon>Spermatophyta</taxon>
        <taxon>Magnoliopsida</taxon>
        <taxon>Liliopsida</taxon>
        <taxon>Poales</taxon>
        <taxon>Poaceae</taxon>
        <taxon>PACMAD clade</taxon>
        <taxon>Chloridoideae</taxon>
        <taxon>Eragrostideae</taxon>
        <taxon>Eragrostidinae</taxon>
        <taxon>Eragrostis</taxon>
    </lineage>
</organism>
<dbReference type="InterPro" id="IPR004045">
    <property type="entry name" value="Glutathione_S-Trfase_N"/>
</dbReference>
<keyword evidence="5" id="KW-0644">Prostaglandin metabolism</keyword>
<dbReference type="Pfam" id="PF00043">
    <property type="entry name" value="GST_C"/>
    <property type="match status" value="1"/>
</dbReference>
<comment type="catalytic activity">
    <reaction evidence="15">
        <text>prostaglandin H2 = (12S)-hydroxy-(5Z,8E,10E)-heptadecatrienoate + malonaldehyde</text>
        <dbReference type="Rhea" id="RHEA:48644"/>
        <dbReference type="ChEBI" id="CHEBI:57405"/>
        <dbReference type="ChEBI" id="CHEBI:90694"/>
        <dbReference type="ChEBI" id="CHEBI:566274"/>
    </reaction>
    <physiologicalReaction direction="left-to-right" evidence="15">
        <dbReference type="Rhea" id="RHEA:48645"/>
    </physiologicalReaction>
</comment>
<evidence type="ECO:0000256" key="1">
    <source>
        <dbReference type="ARBA" id="ARBA00004702"/>
    </source>
</evidence>
<keyword evidence="24" id="KW-1185">Reference proteome</keyword>
<evidence type="ECO:0000256" key="8">
    <source>
        <dbReference type="ARBA" id="ARBA00022692"/>
    </source>
</evidence>
<dbReference type="EMBL" id="RWGY01000034">
    <property type="protein sequence ID" value="TVU13343.1"/>
    <property type="molecule type" value="Genomic_DNA"/>
</dbReference>
<evidence type="ECO:0000256" key="4">
    <source>
        <dbReference type="ARBA" id="ARBA00019474"/>
    </source>
</evidence>
<evidence type="ECO:0000256" key="9">
    <source>
        <dbReference type="ARBA" id="ARBA00022832"/>
    </source>
</evidence>
<dbReference type="InterPro" id="IPR036249">
    <property type="entry name" value="Thioredoxin-like_sf"/>
</dbReference>
<keyword evidence="9" id="KW-0276">Fatty acid metabolism</keyword>
<evidence type="ECO:0000259" key="21">
    <source>
        <dbReference type="PROSITE" id="PS50404"/>
    </source>
</evidence>
<evidence type="ECO:0000256" key="7">
    <source>
        <dbReference type="ARBA" id="ARBA00022585"/>
    </source>
</evidence>
<keyword evidence="7" id="KW-0643">Prostaglandin biosynthesis</keyword>
<dbReference type="PROSITE" id="PS50405">
    <property type="entry name" value="GST_CTER"/>
    <property type="match status" value="1"/>
</dbReference>
<dbReference type="GO" id="GO:0001516">
    <property type="term" value="P:prostaglandin biosynthetic process"/>
    <property type="evidence" value="ECO:0007669"/>
    <property type="project" value="UniProtKB-UniPathway"/>
</dbReference>
<evidence type="ECO:0000259" key="22">
    <source>
        <dbReference type="PROSITE" id="PS50405"/>
    </source>
</evidence>
<keyword evidence="11" id="KW-0443">Lipid metabolism</keyword>
<evidence type="ECO:0000256" key="20">
    <source>
        <dbReference type="SAM" id="SignalP"/>
    </source>
</evidence>
<dbReference type="Gene3D" id="1.20.1050.10">
    <property type="match status" value="1"/>
</dbReference>
<dbReference type="PROSITE" id="PS51354">
    <property type="entry name" value="GLUTAREDOXIN_2"/>
    <property type="match status" value="1"/>
</dbReference>
<sequence length="276" mass="30593">MRSLRAAQGLASRTLLLSVRALQDAASPNCAGARWSSSSVPPPRSPSPSSGAVPAGVTGAVSFSLTFATFAAAEAKAKERPPPDLLQQSVVLYQYQACPFCNKVRAFLDYHDIPYKVVEVNPLSKKEIKWSDYKKVPILTVDGEQLVDSSEIINILHRRISPDDELTNDEEAKWRSFTERFAVKYAGAAAMYMVSKKLKKKYNITDERASLYDAVNTWIEALNGRDFLGGSKPNLADLAVFGVLRPIRYLRAGKDMVENTQIGEWYQRMEDAVGEP</sequence>
<keyword evidence="14" id="KW-0413">Isomerase</keyword>
<dbReference type="SUPFAM" id="SSF52833">
    <property type="entry name" value="Thioredoxin-like"/>
    <property type="match status" value="1"/>
</dbReference>
<evidence type="ECO:0000256" key="10">
    <source>
        <dbReference type="ARBA" id="ARBA00022989"/>
    </source>
</evidence>
<dbReference type="CDD" id="cd03040">
    <property type="entry name" value="GST_N_mPGES2"/>
    <property type="match status" value="1"/>
</dbReference>
<evidence type="ECO:0000256" key="13">
    <source>
        <dbReference type="ARBA" id="ARBA00023160"/>
    </source>
</evidence>
<evidence type="ECO:0000256" key="18">
    <source>
        <dbReference type="ARBA" id="ARBA00037847"/>
    </source>
</evidence>
<dbReference type="AlphaFoldDB" id="A0A5J9TPM3"/>
<name>A0A5J9TPM3_9POAL</name>
<dbReference type="InterPro" id="IPR034334">
    <property type="entry name" value="PGES2"/>
</dbReference>
<evidence type="ECO:0000256" key="17">
    <source>
        <dbReference type="ARBA" id="ARBA00031041"/>
    </source>
</evidence>
<dbReference type="OrthoDB" id="423541at2759"/>